<proteinExistence type="predicted"/>
<dbReference type="CDD" id="cd12797">
    <property type="entry name" value="M23_peptidase"/>
    <property type="match status" value="1"/>
</dbReference>
<organism evidence="3 4">
    <name type="scientific">Candidatus Curtissbacteria bacterium GW2011_GWA1_40_16</name>
    <dbReference type="NCBI Taxonomy" id="1618405"/>
    <lineage>
        <taxon>Bacteria</taxon>
        <taxon>Candidatus Curtissiibacteriota</taxon>
    </lineage>
</organism>
<feature type="transmembrane region" description="Helical" evidence="1">
    <location>
        <begin position="53"/>
        <end position="73"/>
    </location>
</feature>
<dbReference type="PATRIC" id="fig|1618405.3.peg.454"/>
<protein>
    <submittedName>
        <fullName evidence="3">Peptidase M23 family protein</fullName>
    </submittedName>
</protein>
<dbReference type="Pfam" id="PF01551">
    <property type="entry name" value="Peptidase_M23"/>
    <property type="match status" value="1"/>
</dbReference>
<dbReference type="Pfam" id="PF01476">
    <property type="entry name" value="LysM"/>
    <property type="match status" value="2"/>
</dbReference>
<comment type="caution">
    <text evidence="3">The sequence shown here is derived from an EMBL/GenBank/DDBJ whole genome shotgun (WGS) entry which is preliminary data.</text>
</comment>
<dbReference type="GO" id="GO:0004222">
    <property type="term" value="F:metalloendopeptidase activity"/>
    <property type="evidence" value="ECO:0007669"/>
    <property type="project" value="TreeGrafter"/>
</dbReference>
<dbReference type="InterPro" id="IPR011055">
    <property type="entry name" value="Dup_hybrid_motif"/>
</dbReference>
<keyword evidence="1" id="KW-0812">Transmembrane</keyword>
<keyword evidence="1" id="KW-0472">Membrane</keyword>
<dbReference type="Gene3D" id="2.70.70.10">
    <property type="entry name" value="Glucose Permease (Domain IIA)"/>
    <property type="match status" value="1"/>
</dbReference>
<gene>
    <name evidence="3" type="ORF">UT84_C0008G0013</name>
</gene>
<dbReference type="InterPro" id="IPR016047">
    <property type="entry name" value="M23ase_b-sheet_dom"/>
</dbReference>
<dbReference type="PANTHER" id="PTHR21666">
    <property type="entry name" value="PEPTIDASE-RELATED"/>
    <property type="match status" value="1"/>
</dbReference>
<dbReference type="AlphaFoldDB" id="A0A0G0RDC8"/>
<feature type="domain" description="LysM" evidence="2">
    <location>
        <begin position="174"/>
        <end position="220"/>
    </location>
</feature>
<dbReference type="PANTHER" id="PTHR21666:SF270">
    <property type="entry name" value="MUREIN HYDROLASE ACTIVATOR ENVC"/>
    <property type="match status" value="1"/>
</dbReference>
<evidence type="ECO:0000259" key="2">
    <source>
        <dbReference type="PROSITE" id="PS51782"/>
    </source>
</evidence>
<dbReference type="CDD" id="cd00118">
    <property type="entry name" value="LysM"/>
    <property type="match status" value="2"/>
</dbReference>
<dbReference type="Proteomes" id="UP000034531">
    <property type="component" value="Unassembled WGS sequence"/>
</dbReference>
<reference evidence="3 4" key="1">
    <citation type="journal article" date="2015" name="Nature">
        <title>rRNA introns, odd ribosomes, and small enigmatic genomes across a large radiation of phyla.</title>
        <authorList>
            <person name="Brown C.T."/>
            <person name="Hug L.A."/>
            <person name="Thomas B.C."/>
            <person name="Sharon I."/>
            <person name="Castelle C.J."/>
            <person name="Singh A."/>
            <person name="Wilkins M.J."/>
            <person name="Williams K.H."/>
            <person name="Banfield J.F."/>
        </authorList>
    </citation>
    <scope>NUCLEOTIDE SEQUENCE [LARGE SCALE GENOMIC DNA]</scope>
</reference>
<feature type="domain" description="LysM" evidence="2">
    <location>
        <begin position="124"/>
        <end position="168"/>
    </location>
</feature>
<dbReference type="InterPro" id="IPR050570">
    <property type="entry name" value="Cell_wall_metabolism_enzyme"/>
</dbReference>
<dbReference type="EMBL" id="LBYI01000008">
    <property type="protein sequence ID" value="KKR50699.1"/>
    <property type="molecule type" value="Genomic_DNA"/>
</dbReference>
<dbReference type="PROSITE" id="PS51782">
    <property type="entry name" value="LYSM"/>
    <property type="match status" value="2"/>
</dbReference>
<dbReference type="InterPro" id="IPR018392">
    <property type="entry name" value="LysM"/>
</dbReference>
<keyword evidence="1" id="KW-1133">Transmembrane helix</keyword>
<evidence type="ECO:0000313" key="3">
    <source>
        <dbReference type="EMBL" id="KKR50699.1"/>
    </source>
</evidence>
<dbReference type="SUPFAM" id="SSF51261">
    <property type="entry name" value="Duplicated hybrid motif"/>
    <property type="match status" value="1"/>
</dbReference>
<sequence>MDQQPLLREFFSFIHDLFFYITHRLHKTGLNFEKVKDFVVDILMVRRGANTSLFVHFSILGLAAVVLIGGGVISPTSVVSGSYPGVAVNPLVASSTGEATAQGVISSTITPVTIISDKPRDKTIDYEVKNGDTIASVAQEWGVSQETVMWANDLTDSSRLTIGQKLKILPVSGVSHKVVAGDTIYSVAKKYQANSQAIIDFPFNDIGDDFQLKTGDTLLVPDGAPPAKAKPAPTQYLASGQQNISVEDLGSAQFIWPASGGISQFFAWYHPALDISNLGGGPIHASDSGTVVVAGWPDASGYGNRVILDHGNGYRTLYAHMSAIYVSAGQRVSKGEVLGAMGSTGRSTGTHLHFEIIKEGVHLNPYSFLGR</sequence>
<dbReference type="SMART" id="SM00257">
    <property type="entry name" value="LysM"/>
    <property type="match status" value="2"/>
</dbReference>
<evidence type="ECO:0000256" key="1">
    <source>
        <dbReference type="SAM" id="Phobius"/>
    </source>
</evidence>
<dbReference type="Gene3D" id="3.10.350.10">
    <property type="entry name" value="LysM domain"/>
    <property type="match status" value="2"/>
</dbReference>
<dbReference type="InterPro" id="IPR036779">
    <property type="entry name" value="LysM_dom_sf"/>
</dbReference>
<accession>A0A0G0RDC8</accession>
<name>A0A0G0RDC8_9BACT</name>
<evidence type="ECO:0000313" key="4">
    <source>
        <dbReference type="Proteomes" id="UP000034531"/>
    </source>
</evidence>